<dbReference type="PROSITE" id="PS50109">
    <property type="entry name" value="HIS_KIN"/>
    <property type="match status" value="1"/>
</dbReference>
<dbReference type="PANTHER" id="PTHR24421:SF10">
    <property type="entry name" value="NITRATE_NITRITE SENSOR PROTEIN NARQ"/>
    <property type="match status" value="1"/>
</dbReference>
<reference evidence="10" key="1">
    <citation type="submission" date="2020-02" db="EMBL/GenBank/DDBJ databases">
        <authorList>
            <person name="Meier V. D."/>
        </authorList>
    </citation>
    <scope>NUCLEOTIDE SEQUENCE</scope>
    <source>
        <strain evidence="10">AVDCRST_MAG94</strain>
    </source>
</reference>
<evidence type="ECO:0000256" key="6">
    <source>
        <dbReference type="ARBA" id="ARBA00022777"/>
    </source>
</evidence>
<dbReference type="Pfam" id="PF07730">
    <property type="entry name" value="HisKA_3"/>
    <property type="match status" value="1"/>
</dbReference>
<dbReference type="InterPro" id="IPR005467">
    <property type="entry name" value="His_kinase_dom"/>
</dbReference>
<dbReference type="GO" id="GO:0000155">
    <property type="term" value="F:phosphorelay sensor kinase activity"/>
    <property type="evidence" value="ECO:0007669"/>
    <property type="project" value="InterPro"/>
</dbReference>
<keyword evidence="7" id="KW-0067">ATP-binding</keyword>
<dbReference type="InterPro" id="IPR003594">
    <property type="entry name" value="HATPase_dom"/>
</dbReference>
<dbReference type="Gene3D" id="3.30.565.10">
    <property type="entry name" value="Histidine kinase-like ATPase, C-terminal domain"/>
    <property type="match status" value="1"/>
</dbReference>
<keyword evidence="5" id="KW-0547">Nucleotide-binding</keyword>
<evidence type="ECO:0000256" key="1">
    <source>
        <dbReference type="ARBA" id="ARBA00000085"/>
    </source>
</evidence>
<dbReference type="Pfam" id="PF26309">
    <property type="entry name" value="DUF8082"/>
    <property type="match status" value="1"/>
</dbReference>
<name>A0A6J4MUV3_9CYAN</name>
<evidence type="ECO:0000256" key="7">
    <source>
        <dbReference type="ARBA" id="ARBA00022840"/>
    </source>
</evidence>
<evidence type="ECO:0000256" key="8">
    <source>
        <dbReference type="ARBA" id="ARBA00023012"/>
    </source>
</evidence>
<gene>
    <name evidence="10" type="ORF">AVDCRST_MAG94-3840</name>
</gene>
<feature type="non-terminal residue" evidence="10">
    <location>
        <position position="319"/>
    </location>
</feature>
<dbReference type="EC" id="2.7.13.3" evidence="2"/>
<proteinExistence type="predicted"/>
<dbReference type="EMBL" id="CADCTY010001329">
    <property type="protein sequence ID" value="CAA9367286.1"/>
    <property type="molecule type" value="Genomic_DNA"/>
</dbReference>
<keyword evidence="3" id="KW-0597">Phosphoprotein</keyword>
<dbReference type="GO" id="GO:0016020">
    <property type="term" value="C:membrane"/>
    <property type="evidence" value="ECO:0007669"/>
    <property type="project" value="InterPro"/>
</dbReference>
<dbReference type="InterPro" id="IPR050482">
    <property type="entry name" value="Sensor_HK_TwoCompSys"/>
</dbReference>
<dbReference type="GO" id="GO:0046983">
    <property type="term" value="F:protein dimerization activity"/>
    <property type="evidence" value="ECO:0007669"/>
    <property type="project" value="InterPro"/>
</dbReference>
<dbReference type="Gene3D" id="1.20.5.1930">
    <property type="match status" value="1"/>
</dbReference>
<protein>
    <recommendedName>
        <fullName evidence="2">histidine kinase</fullName>
        <ecNumber evidence="2">2.7.13.3</ecNumber>
    </recommendedName>
</protein>
<dbReference type="AlphaFoldDB" id="A0A6J4MUV3"/>
<dbReference type="InterPro" id="IPR011712">
    <property type="entry name" value="Sig_transdc_His_kin_sub3_dim/P"/>
</dbReference>
<dbReference type="Pfam" id="PF02518">
    <property type="entry name" value="HATPase_c"/>
    <property type="match status" value="1"/>
</dbReference>
<dbReference type="CDD" id="cd16917">
    <property type="entry name" value="HATPase_UhpB-NarQ-NarX-like"/>
    <property type="match status" value="1"/>
</dbReference>
<dbReference type="InterPro" id="IPR036890">
    <property type="entry name" value="HATPase_C_sf"/>
</dbReference>
<keyword evidence="4" id="KW-0808">Transferase</keyword>
<dbReference type="SMART" id="SM00387">
    <property type="entry name" value="HATPase_c"/>
    <property type="match status" value="1"/>
</dbReference>
<evidence type="ECO:0000259" key="9">
    <source>
        <dbReference type="PROSITE" id="PS50109"/>
    </source>
</evidence>
<evidence type="ECO:0000256" key="2">
    <source>
        <dbReference type="ARBA" id="ARBA00012438"/>
    </source>
</evidence>
<evidence type="ECO:0000256" key="3">
    <source>
        <dbReference type="ARBA" id="ARBA00022553"/>
    </source>
</evidence>
<accession>A0A6J4MUV3</accession>
<dbReference type="InterPro" id="IPR058395">
    <property type="entry name" value="DUF8082"/>
</dbReference>
<dbReference type="PANTHER" id="PTHR24421">
    <property type="entry name" value="NITRATE/NITRITE SENSOR PROTEIN NARX-RELATED"/>
    <property type="match status" value="1"/>
</dbReference>
<feature type="domain" description="Histidine kinase" evidence="9">
    <location>
        <begin position="38"/>
        <end position="225"/>
    </location>
</feature>
<sequence>MNEMAWEDLLPVQEQLRLYALQIEDDARQKERQRIARDLHDSLGHALTALNVQLQTAVKLWKLDPAKAELFLVQAQRLGSTAIQEVRQSVSSLRSVAADLPLEVLIESLVEDFRQVTDVAITIHIDLPAVPQEVTSTLYRIVQEALTNIRKYAAATAVQVQLKPILNGVQLTVVDNGTGFCLDTNPEGFGLRGMAERVAALSGQFHIQAQPGAGCQIQVELPLQQSMTEAELGPDFISSNLTMAGPSSCLGLSPEQFSCLETVLAEYIGLIAPTLIQRVMAQVLSYPVLVEKLTLYIPTAQRSEFKQRVKFLLDSSAIK</sequence>
<evidence type="ECO:0000256" key="5">
    <source>
        <dbReference type="ARBA" id="ARBA00022741"/>
    </source>
</evidence>
<dbReference type="GO" id="GO:0005524">
    <property type="term" value="F:ATP binding"/>
    <property type="evidence" value="ECO:0007669"/>
    <property type="project" value="UniProtKB-KW"/>
</dbReference>
<dbReference type="SUPFAM" id="SSF55874">
    <property type="entry name" value="ATPase domain of HSP90 chaperone/DNA topoisomerase II/histidine kinase"/>
    <property type="match status" value="1"/>
</dbReference>
<keyword evidence="8" id="KW-0902">Two-component regulatory system</keyword>
<keyword evidence="6 10" id="KW-0418">Kinase</keyword>
<comment type="catalytic activity">
    <reaction evidence="1">
        <text>ATP + protein L-histidine = ADP + protein N-phospho-L-histidine.</text>
        <dbReference type="EC" id="2.7.13.3"/>
    </reaction>
</comment>
<organism evidence="10">
    <name type="scientific">uncultured Leptolyngbya sp</name>
    <dbReference type="NCBI Taxonomy" id="332963"/>
    <lineage>
        <taxon>Bacteria</taxon>
        <taxon>Bacillati</taxon>
        <taxon>Cyanobacteriota</taxon>
        <taxon>Cyanophyceae</taxon>
        <taxon>Leptolyngbyales</taxon>
        <taxon>Leptolyngbyaceae</taxon>
        <taxon>Leptolyngbya group</taxon>
        <taxon>Leptolyngbya</taxon>
        <taxon>environmental samples</taxon>
    </lineage>
</organism>
<evidence type="ECO:0000256" key="4">
    <source>
        <dbReference type="ARBA" id="ARBA00022679"/>
    </source>
</evidence>
<evidence type="ECO:0000313" key="10">
    <source>
        <dbReference type="EMBL" id="CAA9367286.1"/>
    </source>
</evidence>